<dbReference type="AlphaFoldDB" id="A0A9X2BBF3"/>
<dbReference type="InterPro" id="IPR013216">
    <property type="entry name" value="Methyltransf_11"/>
</dbReference>
<evidence type="ECO:0000313" key="3">
    <source>
        <dbReference type="EMBL" id="MCK6255834.1"/>
    </source>
</evidence>
<sequence>MNTGLKQQLRESYDKESKSRNGQETQTWKVEERRIFADLLLRDNKKSLLDLGAGPGRDSLFFHQEGLSTLSLDLSPEMVGLCREKGLAAEVMSFDSLVFADESFDAAWALNSLLHVPKSEILNVLEGIKRVLRPGGLFFMGVYGGLDSEGVWEGDSYDPKRFFSFFTNEDIQETVSSVFHIERFHVVPPEVIGGSSFQSLIYENSLAGGGRLGSRMWEWA</sequence>
<dbReference type="RefSeq" id="WP_248251595.1">
    <property type="nucleotide sequence ID" value="NZ_JAIWJX010000002.1"/>
</dbReference>
<accession>A0A9X2BBF3</accession>
<dbReference type="CDD" id="cd02440">
    <property type="entry name" value="AdoMet_MTases"/>
    <property type="match status" value="1"/>
</dbReference>
<dbReference type="InterPro" id="IPR050508">
    <property type="entry name" value="Methyltransf_Superfamily"/>
</dbReference>
<dbReference type="Gene3D" id="3.40.50.150">
    <property type="entry name" value="Vaccinia Virus protein VP39"/>
    <property type="match status" value="1"/>
</dbReference>
<dbReference type="SUPFAM" id="SSF53335">
    <property type="entry name" value="S-adenosyl-L-methionine-dependent methyltransferases"/>
    <property type="match status" value="1"/>
</dbReference>
<keyword evidence="4" id="KW-1185">Reference proteome</keyword>
<evidence type="ECO:0000313" key="4">
    <source>
        <dbReference type="Proteomes" id="UP001139011"/>
    </source>
</evidence>
<dbReference type="Proteomes" id="UP001139011">
    <property type="component" value="Unassembled WGS sequence"/>
</dbReference>
<dbReference type="GO" id="GO:0008757">
    <property type="term" value="F:S-adenosylmethionine-dependent methyltransferase activity"/>
    <property type="evidence" value="ECO:0007669"/>
    <property type="project" value="InterPro"/>
</dbReference>
<dbReference type="PANTHER" id="PTHR42912">
    <property type="entry name" value="METHYLTRANSFERASE"/>
    <property type="match status" value="1"/>
</dbReference>
<reference evidence="3" key="1">
    <citation type="submission" date="2021-09" db="EMBL/GenBank/DDBJ databases">
        <title>Genome analysis of Fictibacillus sp. KIGAM418 isolated from marine sediment.</title>
        <authorList>
            <person name="Seo M.-J."/>
            <person name="Cho E.-S."/>
            <person name="Hwang C.Y."/>
        </authorList>
    </citation>
    <scope>NUCLEOTIDE SEQUENCE</scope>
    <source>
        <strain evidence="3">KIGAM418</strain>
    </source>
</reference>
<dbReference type="InterPro" id="IPR029063">
    <property type="entry name" value="SAM-dependent_MTases_sf"/>
</dbReference>
<comment type="caution">
    <text evidence="3">The sequence shown here is derived from an EMBL/GenBank/DDBJ whole genome shotgun (WGS) entry which is preliminary data.</text>
</comment>
<evidence type="ECO:0000256" key="1">
    <source>
        <dbReference type="SAM" id="MobiDB-lite"/>
    </source>
</evidence>
<proteinExistence type="predicted"/>
<evidence type="ECO:0000259" key="2">
    <source>
        <dbReference type="Pfam" id="PF08241"/>
    </source>
</evidence>
<keyword evidence="3" id="KW-0808">Transferase</keyword>
<dbReference type="GO" id="GO:0032259">
    <property type="term" value="P:methylation"/>
    <property type="evidence" value="ECO:0007669"/>
    <property type="project" value="UniProtKB-KW"/>
</dbReference>
<keyword evidence="3" id="KW-0489">Methyltransferase</keyword>
<feature type="compositionally biased region" description="Basic and acidic residues" evidence="1">
    <location>
        <begin position="8"/>
        <end position="21"/>
    </location>
</feature>
<organism evidence="3 4">
    <name type="scientific">Fictibacillus marinisediminis</name>
    <dbReference type="NCBI Taxonomy" id="2878389"/>
    <lineage>
        <taxon>Bacteria</taxon>
        <taxon>Bacillati</taxon>
        <taxon>Bacillota</taxon>
        <taxon>Bacilli</taxon>
        <taxon>Bacillales</taxon>
        <taxon>Fictibacillaceae</taxon>
        <taxon>Fictibacillus</taxon>
    </lineage>
</organism>
<gene>
    <name evidence="3" type="ORF">LCY76_04350</name>
</gene>
<protein>
    <submittedName>
        <fullName evidence="3">Class I SAM-dependent methyltransferase</fullName>
    </submittedName>
</protein>
<dbReference type="Pfam" id="PF08241">
    <property type="entry name" value="Methyltransf_11"/>
    <property type="match status" value="1"/>
</dbReference>
<dbReference type="PANTHER" id="PTHR42912:SF93">
    <property type="entry name" value="N6-ADENOSINE-METHYLTRANSFERASE TMT1A"/>
    <property type="match status" value="1"/>
</dbReference>
<feature type="region of interest" description="Disordered" evidence="1">
    <location>
        <begin position="1"/>
        <end position="26"/>
    </location>
</feature>
<dbReference type="EMBL" id="JAIWJX010000002">
    <property type="protein sequence ID" value="MCK6255834.1"/>
    <property type="molecule type" value="Genomic_DNA"/>
</dbReference>
<feature type="domain" description="Methyltransferase type 11" evidence="2">
    <location>
        <begin position="49"/>
        <end position="139"/>
    </location>
</feature>
<name>A0A9X2BBF3_9BACL</name>